<evidence type="ECO:0000256" key="4">
    <source>
        <dbReference type="SAM" id="SignalP"/>
    </source>
</evidence>
<dbReference type="Gene3D" id="1.20.140.40">
    <property type="entry name" value="Invertase/pectin methylesterase inhibitor family protein"/>
    <property type="match status" value="1"/>
</dbReference>
<organism evidence="6 7">
    <name type="scientific">Papaver nudicaule</name>
    <name type="common">Iceland poppy</name>
    <dbReference type="NCBI Taxonomy" id="74823"/>
    <lineage>
        <taxon>Eukaryota</taxon>
        <taxon>Viridiplantae</taxon>
        <taxon>Streptophyta</taxon>
        <taxon>Embryophyta</taxon>
        <taxon>Tracheophyta</taxon>
        <taxon>Spermatophyta</taxon>
        <taxon>Magnoliopsida</taxon>
        <taxon>Ranunculales</taxon>
        <taxon>Papaveraceae</taxon>
        <taxon>Papaveroideae</taxon>
        <taxon>Papaver</taxon>
    </lineage>
</organism>
<evidence type="ECO:0000256" key="3">
    <source>
        <dbReference type="ARBA" id="ARBA00038471"/>
    </source>
</evidence>
<keyword evidence="1 4" id="KW-0732">Signal</keyword>
<comment type="caution">
    <text evidence="6">The sequence shown here is derived from an EMBL/GenBank/DDBJ whole genome shotgun (WGS) entry which is preliminary data.</text>
</comment>
<dbReference type="Proteomes" id="UP001177140">
    <property type="component" value="Unassembled WGS sequence"/>
</dbReference>
<dbReference type="NCBIfam" id="TIGR01614">
    <property type="entry name" value="PME_inhib"/>
    <property type="match status" value="1"/>
</dbReference>
<dbReference type="PANTHER" id="PTHR35357">
    <property type="entry name" value="OS02G0537100 PROTEIN"/>
    <property type="match status" value="1"/>
</dbReference>
<proteinExistence type="inferred from homology"/>
<evidence type="ECO:0000259" key="5">
    <source>
        <dbReference type="SMART" id="SM00856"/>
    </source>
</evidence>
<dbReference type="CDD" id="cd15795">
    <property type="entry name" value="PMEI-Pla_a_1_like"/>
    <property type="match status" value="1"/>
</dbReference>
<evidence type="ECO:0000256" key="1">
    <source>
        <dbReference type="ARBA" id="ARBA00022729"/>
    </source>
</evidence>
<sequence>MRNQSISLFSLFSSILHLFLVLNFYGGVTVNGDIVSNLCENVTRVDPTQNYDFCVSSLEANPLSKTSDIFGLGVISIELCSNNATYIHTYIDGILKDGKPEPERARTCLQECVDLYSDASEEVQTAMKAFKGKDYETTSRILYGAAINANTCKIGFTELGVDFSPLKKQDYDIYQLTGISLSIIRIILG</sequence>
<feature type="chain" id="PRO_5041347379" description="Pectinesterase inhibitor domain-containing protein" evidence="4">
    <location>
        <begin position="33"/>
        <end position="189"/>
    </location>
</feature>
<evidence type="ECO:0000256" key="2">
    <source>
        <dbReference type="ARBA" id="ARBA00023157"/>
    </source>
</evidence>
<evidence type="ECO:0000313" key="7">
    <source>
        <dbReference type="Proteomes" id="UP001177140"/>
    </source>
</evidence>
<comment type="similarity">
    <text evidence="3">Belongs to the PMEI family.</text>
</comment>
<accession>A0AA41SB37</accession>
<evidence type="ECO:0000313" key="6">
    <source>
        <dbReference type="EMBL" id="MCL7032939.1"/>
    </source>
</evidence>
<keyword evidence="2" id="KW-1015">Disulfide bond</keyword>
<dbReference type="GO" id="GO:0004857">
    <property type="term" value="F:enzyme inhibitor activity"/>
    <property type="evidence" value="ECO:0007669"/>
    <property type="project" value="InterPro"/>
</dbReference>
<dbReference type="SUPFAM" id="SSF101148">
    <property type="entry name" value="Plant invertase/pectin methylesterase inhibitor"/>
    <property type="match status" value="1"/>
</dbReference>
<name>A0AA41SB37_PAPNU</name>
<dbReference type="Pfam" id="PF04043">
    <property type="entry name" value="PMEI"/>
    <property type="match status" value="1"/>
</dbReference>
<feature type="signal peptide" evidence="4">
    <location>
        <begin position="1"/>
        <end position="32"/>
    </location>
</feature>
<feature type="domain" description="Pectinesterase inhibitor" evidence="5">
    <location>
        <begin position="30"/>
        <end position="183"/>
    </location>
</feature>
<dbReference type="InterPro" id="IPR035513">
    <property type="entry name" value="Invertase/methylesterase_inhib"/>
</dbReference>
<keyword evidence="7" id="KW-1185">Reference proteome</keyword>
<dbReference type="PANTHER" id="PTHR35357:SF8">
    <property type="entry name" value="OS01G0111000 PROTEIN"/>
    <property type="match status" value="1"/>
</dbReference>
<reference evidence="6" key="1">
    <citation type="submission" date="2022-03" db="EMBL/GenBank/DDBJ databases">
        <title>A functionally conserved STORR gene fusion in Papaver species that diverged 16.8 million years ago.</title>
        <authorList>
            <person name="Catania T."/>
        </authorList>
    </citation>
    <scope>NUCLEOTIDE SEQUENCE</scope>
    <source>
        <strain evidence="6">S-191538</strain>
    </source>
</reference>
<dbReference type="InterPro" id="IPR034088">
    <property type="entry name" value="Pla_a_1-like"/>
</dbReference>
<dbReference type="AlphaFoldDB" id="A0AA41SB37"/>
<protein>
    <recommendedName>
        <fullName evidence="5">Pectinesterase inhibitor domain-containing protein</fullName>
    </recommendedName>
</protein>
<dbReference type="EMBL" id="JAJJMA010128763">
    <property type="protein sequence ID" value="MCL7032939.1"/>
    <property type="molecule type" value="Genomic_DNA"/>
</dbReference>
<dbReference type="FunFam" id="1.20.140.40:FF:000002">
    <property type="entry name" value="Putative invertase inhibitor"/>
    <property type="match status" value="1"/>
</dbReference>
<dbReference type="GO" id="GO:0005576">
    <property type="term" value="C:extracellular region"/>
    <property type="evidence" value="ECO:0007669"/>
    <property type="project" value="UniProtKB-ARBA"/>
</dbReference>
<dbReference type="SMART" id="SM00856">
    <property type="entry name" value="PMEI"/>
    <property type="match status" value="1"/>
</dbReference>
<dbReference type="InterPro" id="IPR006501">
    <property type="entry name" value="Pectinesterase_inhib_dom"/>
</dbReference>
<gene>
    <name evidence="6" type="ORF">MKW94_029106</name>
</gene>